<accession>A6DMG4</accession>
<dbReference type="InterPro" id="IPR026017">
    <property type="entry name" value="Lumazine-bd_dom"/>
</dbReference>
<dbReference type="NCBIfam" id="NF006767">
    <property type="entry name" value="PRK09289.1"/>
    <property type="match status" value="1"/>
</dbReference>
<proteinExistence type="predicted"/>
<dbReference type="UniPathway" id="UPA00275">
    <property type="reaction ID" value="UER00399"/>
</dbReference>
<organism evidence="7 8">
    <name type="scientific">Lentisphaera araneosa HTCC2155</name>
    <dbReference type="NCBI Taxonomy" id="313628"/>
    <lineage>
        <taxon>Bacteria</taxon>
        <taxon>Pseudomonadati</taxon>
        <taxon>Lentisphaerota</taxon>
        <taxon>Lentisphaeria</taxon>
        <taxon>Lentisphaerales</taxon>
        <taxon>Lentisphaeraceae</taxon>
        <taxon>Lentisphaera</taxon>
    </lineage>
</organism>
<dbReference type="Proteomes" id="UP000004947">
    <property type="component" value="Unassembled WGS sequence"/>
</dbReference>
<evidence type="ECO:0000256" key="2">
    <source>
        <dbReference type="ARBA" id="ARBA00004904"/>
    </source>
</evidence>
<dbReference type="InterPro" id="IPR023366">
    <property type="entry name" value="ATP_synth_asu-like_sf"/>
</dbReference>
<dbReference type="RefSeq" id="WP_007279062.1">
    <property type="nucleotide sequence ID" value="NZ_ABCK01000011.1"/>
</dbReference>
<dbReference type="Gene3D" id="2.40.30.20">
    <property type="match status" value="2"/>
</dbReference>
<evidence type="ECO:0000256" key="4">
    <source>
        <dbReference type="NCBIfam" id="TIGR00187"/>
    </source>
</evidence>
<keyword evidence="8" id="KW-1185">Reference proteome</keyword>
<dbReference type="PANTHER" id="PTHR21098">
    <property type="entry name" value="RIBOFLAVIN SYNTHASE ALPHA CHAIN"/>
    <property type="match status" value="1"/>
</dbReference>
<feature type="domain" description="Lumazine-binding" evidence="6">
    <location>
        <begin position="98"/>
        <end position="196"/>
    </location>
</feature>
<dbReference type="EMBL" id="ABCK01000011">
    <property type="protein sequence ID" value="EDM27154.1"/>
    <property type="molecule type" value="Genomic_DNA"/>
</dbReference>
<dbReference type="InterPro" id="IPR017938">
    <property type="entry name" value="Riboflavin_synthase-like_b-brl"/>
</dbReference>
<feature type="domain" description="Lumazine-binding" evidence="6">
    <location>
        <begin position="1"/>
        <end position="97"/>
    </location>
</feature>
<comment type="caution">
    <text evidence="7">The sequence shown here is derived from an EMBL/GenBank/DDBJ whole genome shotgun (WGS) entry which is preliminary data.</text>
</comment>
<dbReference type="STRING" id="313628.LNTAR_15832"/>
<dbReference type="EC" id="2.5.1.9" evidence="4"/>
<evidence type="ECO:0000313" key="8">
    <source>
        <dbReference type="Proteomes" id="UP000004947"/>
    </source>
</evidence>
<dbReference type="AlphaFoldDB" id="A6DMG4"/>
<dbReference type="Gene3D" id="3.90.870.10">
    <property type="entry name" value="DHBP synthase"/>
    <property type="match status" value="1"/>
</dbReference>
<reference evidence="7 8" key="1">
    <citation type="journal article" date="2010" name="J. Bacteriol.">
        <title>Genome sequence of Lentisphaera araneosa HTCC2155T, the type species of the order Lentisphaerales in the phylum Lentisphaerae.</title>
        <authorList>
            <person name="Thrash J.C."/>
            <person name="Cho J.C."/>
            <person name="Vergin K.L."/>
            <person name="Morris R.M."/>
            <person name="Giovannoni S.J."/>
        </authorList>
    </citation>
    <scope>NUCLEOTIDE SEQUENCE [LARGE SCALE GENOMIC DNA]</scope>
    <source>
        <strain evidence="7 8">HTCC2155</strain>
    </source>
</reference>
<comment type="function">
    <text evidence="1">Catalyzes the conversion of D-ribulose 5-phosphate to formate and 3,4-dihydroxy-2-butanone 4-phosphate.</text>
</comment>
<dbReference type="InterPro" id="IPR000422">
    <property type="entry name" value="DHBP_synthase_RibB"/>
</dbReference>
<name>A6DMG4_9BACT</name>
<dbReference type="SUPFAM" id="SSF63380">
    <property type="entry name" value="Riboflavin synthase domain-like"/>
    <property type="match status" value="2"/>
</dbReference>
<dbReference type="eggNOG" id="COG0307">
    <property type="taxonomic scope" value="Bacteria"/>
</dbReference>
<dbReference type="NCBIfam" id="TIGR00187">
    <property type="entry name" value="ribE"/>
    <property type="match status" value="1"/>
</dbReference>
<dbReference type="OrthoDB" id="9788537at2"/>
<dbReference type="Pfam" id="PF00926">
    <property type="entry name" value="DHBP_synthase"/>
    <property type="match status" value="1"/>
</dbReference>
<dbReference type="Pfam" id="PF00677">
    <property type="entry name" value="Lum_binding"/>
    <property type="match status" value="2"/>
</dbReference>
<comment type="pathway">
    <text evidence="2">Cofactor biosynthesis; riboflavin biosynthesis; 2-hydroxy-3-oxobutyl phosphate from D-ribulose 5-phosphate: step 1/1.</text>
</comment>
<feature type="repeat" description="Lumazine-binding" evidence="5">
    <location>
        <begin position="1"/>
        <end position="97"/>
    </location>
</feature>
<evidence type="ECO:0000313" key="7">
    <source>
        <dbReference type="EMBL" id="EDM27154.1"/>
    </source>
</evidence>
<evidence type="ECO:0000259" key="6">
    <source>
        <dbReference type="PROSITE" id="PS51177"/>
    </source>
</evidence>
<dbReference type="CDD" id="cd00402">
    <property type="entry name" value="Riboflavin_synthase_like"/>
    <property type="match status" value="1"/>
</dbReference>
<gene>
    <name evidence="7" type="ORF">LNTAR_15832</name>
</gene>
<protein>
    <recommendedName>
        <fullName evidence="4">Riboflavin synthase</fullName>
        <ecNumber evidence="4">2.5.1.9</ecNumber>
    </recommendedName>
</protein>
<keyword evidence="3" id="KW-0677">Repeat</keyword>
<dbReference type="GO" id="GO:0009231">
    <property type="term" value="P:riboflavin biosynthetic process"/>
    <property type="evidence" value="ECO:0007669"/>
    <property type="project" value="UniProtKB-UniPathway"/>
</dbReference>
<dbReference type="GO" id="GO:0004746">
    <property type="term" value="F:riboflavin synthase activity"/>
    <property type="evidence" value="ECO:0007669"/>
    <property type="project" value="UniProtKB-UniRule"/>
</dbReference>
<dbReference type="PANTHER" id="PTHR21098:SF0">
    <property type="entry name" value="RIBOFLAVIN SYNTHASE"/>
    <property type="match status" value="1"/>
</dbReference>
<evidence type="ECO:0000256" key="3">
    <source>
        <dbReference type="ARBA" id="ARBA00022737"/>
    </source>
</evidence>
<evidence type="ECO:0000256" key="1">
    <source>
        <dbReference type="ARBA" id="ARBA00002284"/>
    </source>
</evidence>
<dbReference type="InterPro" id="IPR001783">
    <property type="entry name" value="Lumazine-bd"/>
</dbReference>
<sequence>MFGGIIKYKGSVQSISGNEVDGMVLELNTSLVEQVQIGDSVGVDGVCLTVTEIVSDTVLKFDIWPESLQRTTLVDLKIDQEVHVDLPLKANDFIGGHPVLGHVDYVGSILSMSQVDEASQLKIWISLPQEFSSLIPARGSIAVDGVSLTITGRESDRFAISLIPETLRLTHLDALTEGSQVNIEVDFSSRALQDESGMIHLANESSTISNKVDKLEAAIDTYKNGGLILIQDGADFALCSSAETITDKNLTFALSLSRTPCTVAVTEGLAEKLFIPAPVINTKAEERRFLLPVNHKENSLHDYSTKAMKRSIGLFCSSELSIDDWMTPGNINPLQIFGANSSSQPGLPEAAVALCFKSKLPHAAICQSLIDAEGKAMNSKQAEVISTRYQIPLYQVSDLIAENAELFEDDYFGDL</sequence>
<dbReference type="InterPro" id="IPR017945">
    <property type="entry name" value="DHBP_synth_RibB-like_a/b_dom"/>
</dbReference>
<dbReference type="PROSITE" id="PS51177">
    <property type="entry name" value="LUMAZINE_BIND"/>
    <property type="match status" value="2"/>
</dbReference>
<keyword evidence="7" id="KW-0808">Transferase</keyword>
<dbReference type="GO" id="GO:0008686">
    <property type="term" value="F:3,4-dihydroxy-2-butanone-4-phosphate synthase activity"/>
    <property type="evidence" value="ECO:0007669"/>
    <property type="project" value="InterPro"/>
</dbReference>
<dbReference type="SUPFAM" id="SSF55821">
    <property type="entry name" value="YrdC/RibB"/>
    <property type="match status" value="1"/>
</dbReference>
<evidence type="ECO:0000256" key="5">
    <source>
        <dbReference type="PROSITE-ProRule" id="PRU00524"/>
    </source>
</evidence>
<feature type="repeat" description="Lumazine-binding" evidence="5">
    <location>
        <begin position="98"/>
        <end position="196"/>
    </location>
</feature>